<sequence>MKKAMKLQCIGICISNESTPKCGYINSLLLYSGHANN</sequence>
<protein>
    <submittedName>
        <fullName evidence="1">Uncharacterized protein</fullName>
    </submittedName>
</protein>
<evidence type="ECO:0000313" key="2">
    <source>
        <dbReference type="Proteomes" id="UP000076501"/>
    </source>
</evidence>
<reference evidence="1 2" key="1">
    <citation type="submission" date="2015-09" db="EMBL/GenBank/DDBJ databases">
        <title>Bacillus cereus food isolates.</title>
        <authorList>
            <person name="Boekhorst J."/>
        </authorList>
    </citation>
    <scope>NUCLEOTIDE SEQUENCE [LARGE SCALE GENOMIC DNA]</scope>
    <source>
        <strain evidence="1 2">B4082</strain>
    </source>
</reference>
<accession>A0A162N1P8</accession>
<name>A0A162N1P8_BACCE</name>
<dbReference type="EMBL" id="LJKA01000040">
    <property type="protein sequence ID" value="KZD35575.1"/>
    <property type="molecule type" value="Genomic_DNA"/>
</dbReference>
<dbReference type="Proteomes" id="UP000076501">
    <property type="component" value="Unassembled WGS sequence"/>
</dbReference>
<dbReference type="AlphaFoldDB" id="A0A162N1P8"/>
<gene>
    <name evidence="1" type="ORF">B4082_2566</name>
</gene>
<proteinExistence type="predicted"/>
<comment type="caution">
    <text evidence="1">The sequence shown here is derived from an EMBL/GenBank/DDBJ whole genome shotgun (WGS) entry which is preliminary data.</text>
</comment>
<organism evidence="1 2">
    <name type="scientific">Bacillus cereus</name>
    <dbReference type="NCBI Taxonomy" id="1396"/>
    <lineage>
        <taxon>Bacteria</taxon>
        <taxon>Bacillati</taxon>
        <taxon>Bacillota</taxon>
        <taxon>Bacilli</taxon>
        <taxon>Bacillales</taxon>
        <taxon>Bacillaceae</taxon>
        <taxon>Bacillus</taxon>
        <taxon>Bacillus cereus group</taxon>
    </lineage>
</organism>
<dbReference type="PATRIC" id="fig|1396.539.peg.1608"/>
<evidence type="ECO:0000313" key="1">
    <source>
        <dbReference type="EMBL" id="KZD35575.1"/>
    </source>
</evidence>